<proteinExistence type="predicted"/>
<feature type="transmembrane region" description="Helical" evidence="1">
    <location>
        <begin position="43"/>
        <end position="61"/>
    </location>
</feature>
<reference evidence="2 3" key="1">
    <citation type="submission" date="2020-09" db="EMBL/GenBank/DDBJ databases">
        <title>Development of specific Francisella tularensis PCR assay based on in-depth characterization of family Francisellaceae.</title>
        <authorList>
            <person name="Ohrman C."/>
            <person name="Sahl J."/>
            <person name="Sjodin A."/>
            <person name="Uneklint I."/>
            <person name="Ballard R."/>
            <person name="Karlsson L."/>
            <person name="Mcdonough R."/>
            <person name="Sundell D."/>
            <person name="Soria K."/>
            <person name="Brindeflk B."/>
            <person name="Vallesi A."/>
            <person name="Ramirez-Paredes J.G."/>
            <person name="Colquhoun D."/>
            <person name="Myrtennas K."/>
            <person name="Birdsell D."/>
            <person name="Johansson A."/>
            <person name="Wagner D."/>
            <person name="Forsman M."/>
        </authorList>
    </citation>
    <scope>NUCLEOTIDE SEQUENCE [LARGE SCALE GENOMIC DNA]</scope>
    <source>
        <strain evidence="2 3">FSC1140</strain>
    </source>
</reference>
<sequence>MNNFKKENRFLDLVKQQDDKFDDLTSKIDDLSKNIKYLRKIDLLCKMAFFTSIAILLFICLSS</sequence>
<evidence type="ECO:0000313" key="2">
    <source>
        <dbReference type="EMBL" id="MBK2065667.1"/>
    </source>
</evidence>
<protein>
    <submittedName>
        <fullName evidence="2">Uncharacterized protein</fullName>
    </submittedName>
</protein>
<name>A0A9Q2QI30_9GAMM</name>
<dbReference type="Proteomes" id="UP000701999">
    <property type="component" value="Unassembled WGS sequence"/>
</dbReference>
<dbReference type="GeneID" id="93254869"/>
<evidence type="ECO:0000313" key="3">
    <source>
        <dbReference type="Proteomes" id="UP000701999"/>
    </source>
</evidence>
<organism evidence="2 3">
    <name type="scientific">Francisella noatunensis</name>
    <dbReference type="NCBI Taxonomy" id="657445"/>
    <lineage>
        <taxon>Bacteria</taxon>
        <taxon>Pseudomonadati</taxon>
        <taxon>Pseudomonadota</taxon>
        <taxon>Gammaproteobacteria</taxon>
        <taxon>Thiotrichales</taxon>
        <taxon>Francisellaceae</taxon>
        <taxon>Francisella</taxon>
    </lineage>
</organism>
<evidence type="ECO:0000256" key="1">
    <source>
        <dbReference type="SAM" id="Phobius"/>
    </source>
</evidence>
<keyword evidence="3" id="KW-1185">Reference proteome</keyword>
<dbReference type="AlphaFoldDB" id="A0A9Q2QI30"/>
<keyword evidence="1" id="KW-1133">Transmembrane helix</keyword>
<accession>A0A9Q2QI30</accession>
<comment type="caution">
    <text evidence="2">The sequence shown here is derived from an EMBL/GenBank/DDBJ whole genome shotgun (WGS) entry which is preliminary data.</text>
</comment>
<keyword evidence="1" id="KW-0812">Transmembrane</keyword>
<gene>
    <name evidence="2" type="ORF">IB647_08705</name>
</gene>
<dbReference type="RefSeq" id="WP_159184227.1">
    <property type="nucleotide sequence ID" value="NZ_JACVKM010000169.1"/>
</dbReference>
<keyword evidence="1" id="KW-0472">Membrane</keyword>
<dbReference type="EMBL" id="JACVKN010000178">
    <property type="protein sequence ID" value="MBK2065667.1"/>
    <property type="molecule type" value="Genomic_DNA"/>
</dbReference>